<evidence type="ECO:0000259" key="2">
    <source>
        <dbReference type="SMART" id="SM00903"/>
    </source>
</evidence>
<dbReference type="Gene3D" id="2.30.110.10">
    <property type="entry name" value="Electron Transport, Fmn-binding Protein, Chain A"/>
    <property type="match status" value="1"/>
</dbReference>
<gene>
    <name evidence="3" type="ORF">D0T12_32205</name>
</gene>
<dbReference type="InterPro" id="IPR002563">
    <property type="entry name" value="Flavin_Rdtase-like_dom"/>
</dbReference>
<evidence type="ECO:0000313" key="4">
    <source>
        <dbReference type="Proteomes" id="UP000262882"/>
    </source>
</evidence>
<dbReference type="OrthoDB" id="9792858at2"/>
<dbReference type="SUPFAM" id="SSF50475">
    <property type="entry name" value="FMN-binding split barrel"/>
    <property type="match status" value="1"/>
</dbReference>
<evidence type="ECO:0000313" key="3">
    <source>
        <dbReference type="EMBL" id="RFS81305.1"/>
    </source>
</evidence>
<feature type="domain" description="Flavin reductase like" evidence="2">
    <location>
        <begin position="17"/>
        <end position="160"/>
    </location>
</feature>
<dbReference type="AlphaFoldDB" id="A0A372G7E6"/>
<reference evidence="3 4" key="1">
    <citation type="submission" date="2018-08" db="EMBL/GenBank/DDBJ databases">
        <title>Actinomadura spongicola sp. nov., isolated from marine sponge Leucetta chagosensis.</title>
        <authorList>
            <person name="Li L."/>
            <person name="Lin H.W."/>
        </authorList>
    </citation>
    <scope>NUCLEOTIDE SEQUENCE [LARGE SCALE GENOMIC DNA]</scope>
    <source>
        <strain evidence="3 4">LHW52907</strain>
    </source>
</reference>
<comment type="caution">
    <text evidence="3">The sequence shown here is derived from an EMBL/GenBank/DDBJ whole genome shotgun (WGS) entry which is preliminary data.</text>
</comment>
<sequence length="161" mass="16606">MLRQIEPVEASKFRTVMRGFATGVTVAAADSGDGPAGTTMNSFTSVSLEPPLVLFCIGSGSRTWPVVRRAGCFAVSFLCAGQETLARRFAARGVDRFAGQEVATAVTGAPVLADAAGFVDCTLVDALELGDHRVVVGLVVAAGRLRDARPLVFAAGGYGSV</sequence>
<accession>A0A372G7E6</accession>
<name>A0A372G7E6_9ACTN</name>
<dbReference type="Proteomes" id="UP000262882">
    <property type="component" value="Unassembled WGS sequence"/>
</dbReference>
<dbReference type="InterPro" id="IPR012349">
    <property type="entry name" value="Split_barrel_FMN-bd"/>
</dbReference>
<keyword evidence="4" id="KW-1185">Reference proteome</keyword>
<dbReference type="InterPro" id="IPR050268">
    <property type="entry name" value="NADH-dep_flavin_reductase"/>
</dbReference>
<dbReference type="PANTHER" id="PTHR30466">
    <property type="entry name" value="FLAVIN REDUCTASE"/>
    <property type="match status" value="1"/>
</dbReference>
<dbReference type="GO" id="GO:0010181">
    <property type="term" value="F:FMN binding"/>
    <property type="evidence" value="ECO:0007669"/>
    <property type="project" value="InterPro"/>
</dbReference>
<dbReference type="GO" id="GO:0042602">
    <property type="term" value="F:riboflavin reductase (NADPH) activity"/>
    <property type="evidence" value="ECO:0007669"/>
    <property type="project" value="TreeGrafter"/>
</dbReference>
<proteinExistence type="predicted"/>
<protein>
    <submittedName>
        <fullName evidence="3">Flavin reductase</fullName>
    </submittedName>
</protein>
<dbReference type="Pfam" id="PF01613">
    <property type="entry name" value="Flavin_Reduct"/>
    <property type="match status" value="1"/>
</dbReference>
<organism evidence="3 4">
    <name type="scientific">Actinomadura spongiicola</name>
    <dbReference type="NCBI Taxonomy" id="2303421"/>
    <lineage>
        <taxon>Bacteria</taxon>
        <taxon>Bacillati</taxon>
        <taxon>Actinomycetota</taxon>
        <taxon>Actinomycetes</taxon>
        <taxon>Streptosporangiales</taxon>
        <taxon>Thermomonosporaceae</taxon>
        <taxon>Actinomadura</taxon>
    </lineage>
</organism>
<keyword evidence="1" id="KW-0560">Oxidoreductase</keyword>
<dbReference type="SMART" id="SM00903">
    <property type="entry name" value="Flavin_Reduct"/>
    <property type="match status" value="1"/>
</dbReference>
<dbReference type="PANTHER" id="PTHR30466:SF1">
    <property type="entry name" value="FMN REDUCTASE (NADH) RUTF"/>
    <property type="match status" value="1"/>
</dbReference>
<dbReference type="EMBL" id="QVNQ01000014">
    <property type="protein sequence ID" value="RFS81305.1"/>
    <property type="molecule type" value="Genomic_DNA"/>
</dbReference>
<evidence type="ECO:0000256" key="1">
    <source>
        <dbReference type="ARBA" id="ARBA00023002"/>
    </source>
</evidence>